<evidence type="ECO:0000313" key="1">
    <source>
        <dbReference type="EMBL" id="EDR98563.1"/>
    </source>
</evidence>
<sequence>MDLSQDEAMERQFEQGLKLQAVTSTEQAVQPADLEAVILEAIDLCFFSRQNISLCSRWNRSEFSESQDIKTGSYIFDIMRFEKQQIQQPDPVFTLNEWLKTSYPEAKIIGYDEMQEVWKASNEAPAIYGRLESITPGNYGDTWEVTWMNAGIRLHLISGSKSKAFLIRNISEKLLMKEKLTMNDGGPMFISKVNYNDTMNPLKNRQFFIECQYGVLREKEEKDPIRKINIQEE</sequence>
<gene>
    <name evidence="1" type="ORF">ANACAC_00613</name>
</gene>
<keyword evidence="2" id="KW-1185">Reference proteome</keyword>
<proteinExistence type="predicted"/>
<name>B0MAN8_ANACD</name>
<comment type="caution">
    <text evidence="1">The sequence shown here is derived from an EMBL/GenBank/DDBJ whole genome shotgun (WGS) entry which is preliminary data.</text>
</comment>
<evidence type="ECO:0000313" key="2">
    <source>
        <dbReference type="Proteomes" id="UP000004935"/>
    </source>
</evidence>
<dbReference type="STRING" id="411490.ANACAC_00613"/>
<dbReference type="Proteomes" id="UP000004935">
    <property type="component" value="Unassembled WGS sequence"/>
</dbReference>
<protein>
    <submittedName>
        <fullName evidence="1">Uncharacterized protein</fullName>
    </submittedName>
</protein>
<dbReference type="AlphaFoldDB" id="B0MAN8"/>
<dbReference type="EMBL" id="ABAX03000005">
    <property type="protein sequence ID" value="EDR98563.1"/>
    <property type="molecule type" value="Genomic_DNA"/>
</dbReference>
<accession>B0MAN8</accession>
<organism evidence="1 2">
    <name type="scientific">Anaerostipes caccae (strain DSM 14662 / CCUG 47493 / JCM 13470 / NCIMB 13811 / L1-92)</name>
    <dbReference type="NCBI Taxonomy" id="411490"/>
    <lineage>
        <taxon>Bacteria</taxon>
        <taxon>Bacillati</taxon>
        <taxon>Bacillota</taxon>
        <taxon>Clostridia</taxon>
        <taxon>Lachnospirales</taxon>
        <taxon>Lachnospiraceae</taxon>
        <taxon>Anaerostipes</taxon>
    </lineage>
</organism>
<reference evidence="1" key="2">
    <citation type="submission" date="2013-11" db="EMBL/GenBank/DDBJ databases">
        <title>Draft genome sequence of Anaerostipes caccae (DSM 14662).</title>
        <authorList>
            <person name="Sudarsanam P."/>
            <person name="Ley R."/>
            <person name="Guruge J."/>
            <person name="Turnbaugh P.J."/>
            <person name="Mahowald M."/>
            <person name="Liep D."/>
            <person name="Gordon J."/>
        </authorList>
    </citation>
    <scope>NUCLEOTIDE SEQUENCE</scope>
    <source>
        <strain evidence="1">DSM 14662</strain>
    </source>
</reference>
<dbReference type="HOGENOM" id="CLU_1187952_0_0_9"/>
<reference evidence="1" key="1">
    <citation type="submission" date="2007-11" db="EMBL/GenBank/DDBJ databases">
        <authorList>
            <person name="Fulton L."/>
            <person name="Clifton S."/>
            <person name="Fulton B."/>
            <person name="Xu J."/>
            <person name="Minx P."/>
            <person name="Pepin K.H."/>
            <person name="Johnson M."/>
            <person name="Thiruvilangam P."/>
            <person name="Bhonagiri V."/>
            <person name="Nash W.E."/>
            <person name="Mardis E.R."/>
            <person name="Wilson R.K."/>
        </authorList>
    </citation>
    <scope>NUCLEOTIDE SEQUENCE [LARGE SCALE GENOMIC DNA]</scope>
    <source>
        <strain evidence="1">DSM 14662</strain>
    </source>
</reference>
<dbReference type="eggNOG" id="ENOG5030109">
    <property type="taxonomic scope" value="Bacteria"/>
</dbReference>